<comment type="catalytic activity">
    <reaction evidence="5">
        <text>alpha-D-ribose 1-phosphate = D-ribose 5-phosphate</text>
        <dbReference type="Rhea" id="RHEA:18793"/>
        <dbReference type="ChEBI" id="CHEBI:57720"/>
        <dbReference type="ChEBI" id="CHEBI:78346"/>
        <dbReference type="EC" id="5.4.2.7"/>
    </reaction>
</comment>
<comment type="caution">
    <text evidence="8">The sequence shown here is derived from an EMBL/GenBank/DDBJ whole genome shotgun (WGS) entry which is preliminary data.</text>
</comment>
<reference evidence="8" key="1">
    <citation type="submission" date="2022-09" db="EMBL/GenBank/DDBJ databases">
        <title>Eubacterium sp. LFL-14 isolated from human feces.</title>
        <authorList>
            <person name="Liu F."/>
        </authorList>
    </citation>
    <scope>NUCLEOTIDE SEQUENCE</scope>
    <source>
        <strain evidence="8">LFL-14</strain>
    </source>
</reference>
<keyword evidence="3 5" id="KW-0464">Manganese</keyword>
<accession>A0ABT2M304</accession>
<proteinExistence type="inferred from homology"/>
<keyword evidence="5" id="KW-0963">Cytoplasm</keyword>
<dbReference type="InterPro" id="IPR017850">
    <property type="entry name" value="Alkaline_phosphatase_core_sf"/>
</dbReference>
<keyword evidence="2 5" id="KW-0479">Metal-binding</keyword>
<feature type="binding site" evidence="5">
    <location>
        <position position="338"/>
    </location>
    <ligand>
        <name>Mn(2+)</name>
        <dbReference type="ChEBI" id="CHEBI:29035"/>
        <label>2</label>
    </ligand>
</feature>
<evidence type="ECO:0000256" key="4">
    <source>
        <dbReference type="ARBA" id="ARBA00023235"/>
    </source>
</evidence>
<evidence type="ECO:0000313" key="8">
    <source>
        <dbReference type="EMBL" id="MCT7399271.1"/>
    </source>
</evidence>
<dbReference type="SUPFAM" id="SSF53649">
    <property type="entry name" value="Alkaline phosphatase-like"/>
    <property type="match status" value="1"/>
</dbReference>
<evidence type="ECO:0000256" key="3">
    <source>
        <dbReference type="ARBA" id="ARBA00023211"/>
    </source>
</evidence>
<feature type="binding site" evidence="5">
    <location>
        <position position="326"/>
    </location>
    <ligand>
        <name>Mn(2+)</name>
        <dbReference type="ChEBI" id="CHEBI:29035"/>
        <label>1</label>
    </ligand>
</feature>
<evidence type="ECO:0000259" key="7">
    <source>
        <dbReference type="Pfam" id="PF01676"/>
    </source>
</evidence>
<keyword evidence="4 5" id="KW-0413">Isomerase</keyword>
<organism evidence="8 9">
    <name type="scientific">Eubacterium album</name>
    <dbReference type="NCBI Taxonomy" id="2978477"/>
    <lineage>
        <taxon>Bacteria</taxon>
        <taxon>Bacillati</taxon>
        <taxon>Bacillota</taxon>
        <taxon>Clostridia</taxon>
        <taxon>Eubacteriales</taxon>
        <taxon>Eubacteriaceae</taxon>
        <taxon>Eubacterium</taxon>
    </lineage>
</organism>
<sequence>MLNRVIWIILDSAGIGELPDADKFGDEGADTFGHIYESKEGFGLPNLEKLGIGNIQGVNKNIRNVVNPVGIYGKAMEKSKGKDTTVGHWEMTGIITETPFKVYPNGFNEKIINKFIESSNLPGILCNKVGSGTKVIEEYGVEHIKTKKPIVYTSADSVFQVACHTSVYSLDELYEMCENARKILCGDDSVARVIARPFDGNPGNFVRTSDRRDFSVKPSDSNLLKILQNNGISVTAVGKINDIFCGSGIEKAIHTTDNMDGVNKTLDEMKELEKGLIFTNLVEFDSKWGHRRNVEGYGQGLIDFDSRLPQIIDNLRNNDLLIINADHGCDPTFKGTDHTREYIPVIAYSKNCKNGVDLGILNSFSDIGATIAEIFGVKISNGESFLNKIL</sequence>
<feature type="binding site" evidence="5">
    <location>
        <position position="327"/>
    </location>
    <ligand>
        <name>Mn(2+)</name>
        <dbReference type="ChEBI" id="CHEBI:29035"/>
        <label>1</label>
    </ligand>
</feature>
<dbReference type="RefSeq" id="WP_022088357.1">
    <property type="nucleotide sequence ID" value="NZ_JAODBU010000008.1"/>
</dbReference>
<name>A0ABT2M304_9FIRM</name>
<dbReference type="GO" id="GO:0008973">
    <property type="term" value="F:phosphopentomutase activity"/>
    <property type="evidence" value="ECO:0007669"/>
    <property type="project" value="UniProtKB-EC"/>
</dbReference>
<dbReference type="HAMAP" id="MF_00740">
    <property type="entry name" value="Phosphopentomut"/>
    <property type="match status" value="1"/>
</dbReference>
<dbReference type="Pfam" id="PF01676">
    <property type="entry name" value="Metalloenzyme"/>
    <property type="match status" value="1"/>
</dbReference>
<gene>
    <name evidence="5" type="primary">deoB</name>
    <name evidence="8" type="ORF">N5B56_09290</name>
</gene>
<dbReference type="Gene3D" id="3.30.70.1250">
    <property type="entry name" value="Phosphopentomutase"/>
    <property type="match status" value="1"/>
</dbReference>
<evidence type="ECO:0000256" key="2">
    <source>
        <dbReference type="ARBA" id="ARBA00022723"/>
    </source>
</evidence>
<evidence type="ECO:0000256" key="5">
    <source>
        <dbReference type="HAMAP-Rule" id="MF_00740"/>
    </source>
</evidence>
<dbReference type="InterPro" id="IPR010045">
    <property type="entry name" value="DeoB"/>
</dbReference>
<dbReference type="PIRSF" id="PIRSF001491">
    <property type="entry name" value="Ppentomutase"/>
    <property type="match status" value="1"/>
</dbReference>
<dbReference type="NCBIfam" id="NF003766">
    <property type="entry name" value="PRK05362.1"/>
    <property type="match status" value="1"/>
</dbReference>
<protein>
    <recommendedName>
        <fullName evidence="5 6">Phosphopentomutase</fullName>
        <ecNumber evidence="5 6">5.4.2.7</ecNumber>
    </recommendedName>
    <alternativeName>
        <fullName evidence="5">Phosphodeoxyribomutase</fullName>
    </alternativeName>
</protein>
<comment type="function">
    <text evidence="5">Isomerase that catalyzes the conversion of deoxy-ribose 1-phosphate (dRib-1-P) and ribose 1-phosphate (Rib-1-P) to deoxy-ribose 5-phosphate (dRib-5-P) and ribose 5-phosphate (Rib-5-P), respectively.</text>
</comment>
<comment type="cofactor">
    <cofactor evidence="5">
        <name>Mn(2+)</name>
        <dbReference type="ChEBI" id="CHEBI:29035"/>
    </cofactor>
    <text evidence="5">Binds 2 manganese ions.</text>
</comment>
<dbReference type="Gene3D" id="3.40.720.10">
    <property type="entry name" value="Alkaline Phosphatase, subunit A"/>
    <property type="match status" value="1"/>
</dbReference>
<feature type="domain" description="Metalloenzyme" evidence="7">
    <location>
        <begin position="4"/>
        <end position="378"/>
    </location>
</feature>
<comment type="subcellular location">
    <subcellularLocation>
        <location evidence="5">Cytoplasm</location>
    </subcellularLocation>
</comment>
<dbReference type="PANTHER" id="PTHR21110">
    <property type="entry name" value="PHOSPHOPENTOMUTASE"/>
    <property type="match status" value="1"/>
</dbReference>
<feature type="binding site" evidence="5">
    <location>
        <position position="285"/>
    </location>
    <ligand>
        <name>Mn(2+)</name>
        <dbReference type="ChEBI" id="CHEBI:29035"/>
        <label>2</label>
    </ligand>
</feature>
<keyword evidence="9" id="KW-1185">Reference proteome</keyword>
<dbReference type="EMBL" id="JAODBU010000008">
    <property type="protein sequence ID" value="MCT7399271.1"/>
    <property type="molecule type" value="Genomic_DNA"/>
</dbReference>
<comment type="similarity">
    <text evidence="1 5">Belongs to the phosphopentomutase family.</text>
</comment>
<dbReference type="InterPro" id="IPR006124">
    <property type="entry name" value="Metalloenzyme"/>
</dbReference>
<evidence type="ECO:0000256" key="6">
    <source>
        <dbReference type="NCBIfam" id="TIGR01696"/>
    </source>
</evidence>
<dbReference type="Proteomes" id="UP001431199">
    <property type="component" value="Unassembled WGS sequence"/>
</dbReference>
<dbReference type="CDD" id="cd16009">
    <property type="entry name" value="PPM"/>
    <property type="match status" value="1"/>
</dbReference>
<dbReference type="SUPFAM" id="SSF143856">
    <property type="entry name" value="DeoB insert domain-like"/>
    <property type="match status" value="1"/>
</dbReference>
<dbReference type="InterPro" id="IPR024052">
    <property type="entry name" value="Phosphopentomutase_DeoB_cap_sf"/>
</dbReference>
<comment type="pathway">
    <text evidence="5">Carbohydrate degradation; 2-deoxy-D-ribose 1-phosphate degradation; D-glyceraldehyde 3-phosphate and acetaldehyde from 2-deoxy-alpha-D-ribose 1-phosphate: step 1/2.</text>
</comment>
<dbReference type="PANTHER" id="PTHR21110:SF0">
    <property type="entry name" value="PHOSPHOPENTOMUTASE"/>
    <property type="match status" value="1"/>
</dbReference>
<feature type="binding site" evidence="5">
    <location>
        <position position="11"/>
    </location>
    <ligand>
        <name>Mn(2+)</name>
        <dbReference type="ChEBI" id="CHEBI:29035"/>
        <label>1</label>
    </ligand>
</feature>
<feature type="binding site" evidence="5">
    <location>
        <position position="290"/>
    </location>
    <ligand>
        <name>Mn(2+)</name>
        <dbReference type="ChEBI" id="CHEBI:29035"/>
        <label>2</label>
    </ligand>
</feature>
<evidence type="ECO:0000313" key="9">
    <source>
        <dbReference type="Proteomes" id="UP001431199"/>
    </source>
</evidence>
<comment type="catalytic activity">
    <reaction evidence="5">
        <text>2-deoxy-alpha-D-ribose 1-phosphate = 2-deoxy-D-ribose 5-phosphate</text>
        <dbReference type="Rhea" id="RHEA:27658"/>
        <dbReference type="ChEBI" id="CHEBI:57259"/>
        <dbReference type="ChEBI" id="CHEBI:62877"/>
        <dbReference type="EC" id="5.4.2.7"/>
    </reaction>
</comment>
<dbReference type="NCBIfam" id="TIGR01696">
    <property type="entry name" value="deoB"/>
    <property type="match status" value="1"/>
</dbReference>
<dbReference type="EC" id="5.4.2.7" evidence="5 6"/>
<evidence type="ECO:0000256" key="1">
    <source>
        <dbReference type="ARBA" id="ARBA00010373"/>
    </source>
</evidence>